<protein>
    <recommendedName>
        <fullName evidence="1">non-specific serine/threonine protein kinase</fullName>
        <ecNumber evidence="1">2.7.11.1</ecNumber>
    </recommendedName>
</protein>
<dbReference type="InterPro" id="IPR017441">
    <property type="entry name" value="Protein_kinase_ATP_BS"/>
</dbReference>
<keyword evidence="2" id="KW-0723">Serine/threonine-protein kinase</keyword>
<sequence>MGILQRLRRSAKNFGLSSNETRHESAHFKKLGKAAGNVVLAMGKLNLGNGGKNKSNANTDGSYHDLEQHDRYSLIRHLGSGANGDVGLYTDIRSGKIVAFKTVNHDTKSTPNEVAVLKYLGHHPNIVRYHTYLRQPLKIVFEYCPVGDMLNYATSF</sequence>
<name>A0A2W1E5Q0_9PLEO</name>
<dbReference type="GO" id="GO:0005524">
    <property type="term" value="F:ATP binding"/>
    <property type="evidence" value="ECO:0007669"/>
    <property type="project" value="UniProtKB-UniRule"/>
</dbReference>
<dbReference type="GeneID" id="90955851"/>
<evidence type="ECO:0000313" key="11">
    <source>
        <dbReference type="Proteomes" id="UP000245464"/>
    </source>
</evidence>
<accession>A0A2W1E5Q0</accession>
<evidence type="ECO:0000256" key="5">
    <source>
        <dbReference type="ARBA" id="ARBA00022777"/>
    </source>
</evidence>
<reference evidence="10 11" key="1">
    <citation type="journal article" date="2018" name="BMC Genomics">
        <title>Comparative genomics of the wheat fungal pathogen Pyrenophora tritici-repentis reveals chromosomal variations and genome plasticity.</title>
        <authorList>
            <person name="Moolhuijzen P."/>
            <person name="See P.T."/>
            <person name="Hane J.K."/>
            <person name="Shi G."/>
            <person name="Liu Z."/>
            <person name="Oliver R.P."/>
            <person name="Moffat C.S."/>
        </authorList>
    </citation>
    <scope>NUCLEOTIDE SEQUENCE [LARGE SCALE GENOMIC DNA]</scope>
    <source>
        <strain evidence="10">M4</strain>
    </source>
</reference>
<evidence type="ECO:0000256" key="6">
    <source>
        <dbReference type="ARBA" id="ARBA00022840"/>
    </source>
</evidence>
<dbReference type="PANTHER" id="PTHR44899:SF3">
    <property type="entry name" value="SERINE_THREONINE-PROTEIN KINASE NEK1"/>
    <property type="match status" value="1"/>
</dbReference>
<gene>
    <name evidence="10" type="ORF">PtrM4_077400</name>
</gene>
<evidence type="ECO:0000256" key="1">
    <source>
        <dbReference type="ARBA" id="ARBA00012513"/>
    </source>
</evidence>
<keyword evidence="5 10" id="KW-0418">Kinase</keyword>
<proteinExistence type="predicted"/>
<evidence type="ECO:0000256" key="2">
    <source>
        <dbReference type="ARBA" id="ARBA00022527"/>
    </source>
</evidence>
<evidence type="ECO:0000256" key="8">
    <source>
        <dbReference type="ARBA" id="ARBA00048679"/>
    </source>
</evidence>
<evidence type="ECO:0000256" key="7">
    <source>
        <dbReference type="ARBA" id="ARBA00047899"/>
    </source>
</evidence>
<dbReference type="AlphaFoldDB" id="A0A2W1E5Q0"/>
<dbReference type="Proteomes" id="UP000245464">
    <property type="component" value="Chromosome 3"/>
</dbReference>
<evidence type="ECO:0000256" key="3">
    <source>
        <dbReference type="ARBA" id="ARBA00022679"/>
    </source>
</evidence>
<dbReference type="Gene3D" id="1.10.510.10">
    <property type="entry name" value="Transferase(Phosphotransferase) domain 1"/>
    <property type="match status" value="1"/>
</dbReference>
<keyword evidence="3" id="KW-0808">Transferase</keyword>
<dbReference type="PANTHER" id="PTHR44899">
    <property type="entry name" value="CAMK FAMILY PROTEIN KINASE"/>
    <property type="match status" value="1"/>
</dbReference>
<dbReference type="InterPro" id="IPR011009">
    <property type="entry name" value="Kinase-like_dom_sf"/>
</dbReference>
<comment type="caution">
    <text evidence="10">The sequence shown here is derived from an EMBL/GenBank/DDBJ whole genome shotgun (WGS) entry which is preliminary data.</text>
</comment>
<feature type="domain" description="Protein kinase" evidence="9">
    <location>
        <begin position="72"/>
        <end position="156"/>
    </location>
</feature>
<comment type="catalytic activity">
    <reaction evidence="8">
        <text>L-seryl-[protein] + ATP = O-phospho-L-seryl-[protein] + ADP + H(+)</text>
        <dbReference type="Rhea" id="RHEA:17989"/>
        <dbReference type="Rhea" id="RHEA-COMP:9863"/>
        <dbReference type="Rhea" id="RHEA-COMP:11604"/>
        <dbReference type="ChEBI" id="CHEBI:15378"/>
        <dbReference type="ChEBI" id="CHEBI:29999"/>
        <dbReference type="ChEBI" id="CHEBI:30616"/>
        <dbReference type="ChEBI" id="CHEBI:83421"/>
        <dbReference type="ChEBI" id="CHEBI:456216"/>
        <dbReference type="EC" id="2.7.11.1"/>
    </reaction>
</comment>
<dbReference type="PROSITE" id="PS50011">
    <property type="entry name" value="PROTEIN_KINASE_DOM"/>
    <property type="match status" value="1"/>
</dbReference>
<dbReference type="InterPro" id="IPR051131">
    <property type="entry name" value="NEK_Ser/Thr_kinase_NIMA"/>
</dbReference>
<evidence type="ECO:0000259" key="9">
    <source>
        <dbReference type="PROSITE" id="PS50011"/>
    </source>
</evidence>
<keyword evidence="6" id="KW-0067">ATP-binding</keyword>
<dbReference type="EC" id="2.7.11.1" evidence="1"/>
<dbReference type="PROSITE" id="PS00107">
    <property type="entry name" value="PROTEIN_KINASE_ATP"/>
    <property type="match status" value="1"/>
</dbReference>
<keyword evidence="4" id="KW-0547">Nucleotide-binding</keyword>
<dbReference type="EMBL" id="NQIK02000003">
    <property type="protein sequence ID" value="KAF7572835.1"/>
    <property type="molecule type" value="Genomic_DNA"/>
</dbReference>
<dbReference type="KEGG" id="ptrr:90955851"/>
<dbReference type="SUPFAM" id="SSF56112">
    <property type="entry name" value="Protein kinase-like (PK-like)"/>
    <property type="match status" value="1"/>
</dbReference>
<dbReference type="GO" id="GO:0004674">
    <property type="term" value="F:protein serine/threonine kinase activity"/>
    <property type="evidence" value="ECO:0007669"/>
    <property type="project" value="UniProtKB-KW"/>
</dbReference>
<dbReference type="Pfam" id="PF00069">
    <property type="entry name" value="Pkinase"/>
    <property type="match status" value="1"/>
</dbReference>
<organism evidence="10 11">
    <name type="scientific">Pyrenophora tritici-repentis</name>
    <dbReference type="NCBI Taxonomy" id="45151"/>
    <lineage>
        <taxon>Eukaryota</taxon>
        <taxon>Fungi</taxon>
        <taxon>Dikarya</taxon>
        <taxon>Ascomycota</taxon>
        <taxon>Pezizomycotina</taxon>
        <taxon>Dothideomycetes</taxon>
        <taxon>Pleosporomycetidae</taxon>
        <taxon>Pleosporales</taxon>
        <taxon>Pleosporineae</taxon>
        <taxon>Pleosporaceae</taxon>
        <taxon>Pyrenophora</taxon>
    </lineage>
</organism>
<evidence type="ECO:0000256" key="4">
    <source>
        <dbReference type="ARBA" id="ARBA00022741"/>
    </source>
</evidence>
<dbReference type="RefSeq" id="XP_065963202.1">
    <property type="nucleotide sequence ID" value="XM_066106264.1"/>
</dbReference>
<comment type="catalytic activity">
    <reaction evidence="7">
        <text>L-threonyl-[protein] + ATP = O-phospho-L-threonyl-[protein] + ADP + H(+)</text>
        <dbReference type="Rhea" id="RHEA:46608"/>
        <dbReference type="Rhea" id="RHEA-COMP:11060"/>
        <dbReference type="Rhea" id="RHEA-COMP:11605"/>
        <dbReference type="ChEBI" id="CHEBI:15378"/>
        <dbReference type="ChEBI" id="CHEBI:30013"/>
        <dbReference type="ChEBI" id="CHEBI:30616"/>
        <dbReference type="ChEBI" id="CHEBI:61977"/>
        <dbReference type="ChEBI" id="CHEBI:456216"/>
        <dbReference type="EC" id="2.7.11.1"/>
    </reaction>
</comment>
<dbReference type="InterPro" id="IPR000719">
    <property type="entry name" value="Prot_kinase_dom"/>
</dbReference>
<evidence type="ECO:0000313" key="10">
    <source>
        <dbReference type="EMBL" id="KAF7572835.1"/>
    </source>
</evidence>